<comment type="similarity">
    <text evidence="2">Belongs to the FAD-binding oxidoreductase/transferase type 4 family.</text>
</comment>
<reference evidence="9 10" key="1">
    <citation type="submission" date="2019-05" db="EMBL/GenBank/DDBJ databases">
        <title>Psychrobacillus vulpis sp. nov., a new species isolated from feces of a red fox that inhabits in The Tablas de Daimiel Natural Park, Albacete, Spain.</title>
        <authorList>
            <person name="Rodriguez M."/>
            <person name="Reina J.C."/>
            <person name="Bejar V."/>
            <person name="Llamas I."/>
        </authorList>
    </citation>
    <scope>NUCLEOTIDE SEQUENCE [LARGE SCALE GENOMIC DNA]</scope>
    <source>
        <strain evidence="9 10">NHI-2</strain>
    </source>
</reference>
<evidence type="ECO:0000256" key="4">
    <source>
        <dbReference type="ARBA" id="ARBA00022827"/>
    </source>
</evidence>
<dbReference type="PANTHER" id="PTHR11748:SF111">
    <property type="entry name" value="D-LACTATE DEHYDROGENASE, MITOCHONDRIAL-RELATED"/>
    <property type="match status" value="1"/>
</dbReference>
<dbReference type="InterPro" id="IPR006094">
    <property type="entry name" value="Oxid_FAD_bind_N"/>
</dbReference>
<dbReference type="GO" id="GO:0004458">
    <property type="term" value="F:D-lactate dehydrogenase (cytochrome) activity"/>
    <property type="evidence" value="ECO:0007669"/>
    <property type="project" value="UniProtKB-EC"/>
</dbReference>
<dbReference type="InterPro" id="IPR016164">
    <property type="entry name" value="FAD-linked_Oxase-like_C"/>
</dbReference>
<evidence type="ECO:0000313" key="10">
    <source>
        <dbReference type="Proteomes" id="UP000318937"/>
    </source>
</evidence>
<evidence type="ECO:0000256" key="3">
    <source>
        <dbReference type="ARBA" id="ARBA00022630"/>
    </source>
</evidence>
<sequence length="464" mass="50592">MNVSTEQVVETLKDFLDESQVSVNQTIRELHGKDESYHDVSLPDIVVFPKTAEEVSSIMKIANRLQVAVVPFGRGSSLEGHVIPYDNGITINFSLMDKILEVRENDLLVKVQPGVTRTQLNKELKKYGLFFSVDPGADATLGGMAATNASGTTTVKYGVMRDQVRDLEVVLADGTIIHTGNLAAKSASGYHLNGLFVGSEGTLGCFTELTLKVYGIPEFTTAARAVFPTVKNAVEAVTSILQAGIPIARVELVDESSIRQVNRFSETNYAEKPTLFLEFDGNEAGLQQDVEFSKEIMEDHGCEEIQFETDNTARTKLWDARHNLAYAYIHGNVGKKMMVTDVCVPISELADAVIYARTELDAIGLIGGVLGHVGDGNFHALVMIDMNNSEEVARADAFNEKIVRYALERDGTCTGEHGVGIGKQKYQAAEHGAALQVMEKIKVALDPNNILNPNKIVKIESLGE</sequence>
<proteinExistence type="inferred from homology"/>
<dbReference type="InterPro" id="IPR016169">
    <property type="entry name" value="FAD-bd_PCMH_sub2"/>
</dbReference>
<evidence type="ECO:0000256" key="2">
    <source>
        <dbReference type="ARBA" id="ARBA00008000"/>
    </source>
</evidence>
<dbReference type="SUPFAM" id="SSF55103">
    <property type="entry name" value="FAD-linked oxidases, C-terminal domain"/>
    <property type="match status" value="1"/>
</dbReference>
<keyword evidence="4" id="KW-0274">FAD</keyword>
<dbReference type="PROSITE" id="PS51387">
    <property type="entry name" value="FAD_PCMH"/>
    <property type="match status" value="1"/>
</dbReference>
<dbReference type="EC" id="1.1.2.4" evidence="7"/>
<dbReference type="Gene3D" id="1.10.45.10">
    <property type="entry name" value="Vanillyl-alcohol Oxidase, Chain A, domain 4"/>
    <property type="match status" value="1"/>
</dbReference>
<evidence type="ECO:0000313" key="9">
    <source>
        <dbReference type="EMBL" id="TQR08580.1"/>
    </source>
</evidence>
<dbReference type="InterPro" id="IPR016166">
    <property type="entry name" value="FAD-bd_PCMH"/>
</dbReference>
<dbReference type="RefSeq" id="WP_142608530.1">
    <property type="nucleotide sequence ID" value="NZ_VDGG01000044.1"/>
</dbReference>
<dbReference type="Pfam" id="PF01565">
    <property type="entry name" value="FAD_binding_4"/>
    <property type="match status" value="1"/>
</dbReference>
<evidence type="ECO:0000256" key="5">
    <source>
        <dbReference type="ARBA" id="ARBA00022946"/>
    </source>
</evidence>
<dbReference type="AlphaFoldDB" id="A0A544STP1"/>
<keyword evidence="6" id="KW-0560">Oxidoreductase</keyword>
<keyword evidence="3" id="KW-0285">Flavoprotein</keyword>
<dbReference type="PANTHER" id="PTHR11748">
    <property type="entry name" value="D-LACTATE DEHYDROGENASE"/>
    <property type="match status" value="1"/>
</dbReference>
<dbReference type="InterPro" id="IPR016171">
    <property type="entry name" value="Vanillyl_alc_oxidase_C-sub2"/>
</dbReference>
<dbReference type="FunFam" id="3.30.70.2740:FF:000001">
    <property type="entry name" value="D-lactate dehydrogenase mitochondrial"/>
    <property type="match status" value="1"/>
</dbReference>
<evidence type="ECO:0000256" key="1">
    <source>
        <dbReference type="ARBA" id="ARBA00001974"/>
    </source>
</evidence>
<name>A0A544STP1_9BACI</name>
<comment type="cofactor">
    <cofactor evidence="1">
        <name>FAD</name>
        <dbReference type="ChEBI" id="CHEBI:57692"/>
    </cofactor>
</comment>
<dbReference type="SUPFAM" id="SSF56176">
    <property type="entry name" value="FAD-binding/transporter-associated domain-like"/>
    <property type="match status" value="1"/>
</dbReference>
<dbReference type="GO" id="GO:0008720">
    <property type="term" value="F:D-lactate dehydrogenase (NAD+) activity"/>
    <property type="evidence" value="ECO:0007669"/>
    <property type="project" value="TreeGrafter"/>
</dbReference>
<evidence type="ECO:0000256" key="7">
    <source>
        <dbReference type="ARBA" id="ARBA00038897"/>
    </source>
</evidence>
<dbReference type="Gene3D" id="3.30.465.10">
    <property type="match status" value="1"/>
</dbReference>
<evidence type="ECO:0000259" key="8">
    <source>
        <dbReference type="PROSITE" id="PS51387"/>
    </source>
</evidence>
<dbReference type="Pfam" id="PF02913">
    <property type="entry name" value="FAD-oxidase_C"/>
    <property type="match status" value="1"/>
</dbReference>
<dbReference type="Proteomes" id="UP000318937">
    <property type="component" value="Unassembled WGS sequence"/>
</dbReference>
<dbReference type="FunFam" id="1.10.45.10:FF:000001">
    <property type="entry name" value="D-lactate dehydrogenase mitochondrial"/>
    <property type="match status" value="1"/>
</dbReference>
<feature type="domain" description="FAD-binding PCMH-type" evidence="8">
    <location>
        <begin position="39"/>
        <end position="216"/>
    </location>
</feature>
<dbReference type="InterPro" id="IPR004113">
    <property type="entry name" value="FAD-bd_oxidored_4_C"/>
</dbReference>
<dbReference type="GO" id="GO:0071949">
    <property type="term" value="F:FAD binding"/>
    <property type="evidence" value="ECO:0007669"/>
    <property type="project" value="InterPro"/>
</dbReference>
<dbReference type="FunFam" id="3.30.465.10:FF:000016">
    <property type="entry name" value="probable D-lactate dehydrogenase, mitochondrial"/>
    <property type="match status" value="1"/>
</dbReference>
<gene>
    <name evidence="9" type="ORF">FG383_16690</name>
</gene>
<evidence type="ECO:0000256" key="6">
    <source>
        <dbReference type="ARBA" id="ARBA00023002"/>
    </source>
</evidence>
<accession>A0A544STP1</accession>
<dbReference type="GO" id="GO:1903457">
    <property type="term" value="P:lactate catabolic process"/>
    <property type="evidence" value="ECO:0007669"/>
    <property type="project" value="TreeGrafter"/>
</dbReference>
<dbReference type="EMBL" id="VDGG01000044">
    <property type="protein sequence ID" value="TQR08580.1"/>
    <property type="molecule type" value="Genomic_DNA"/>
</dbReference>
<keyword evidence="5" id="KW-0809">Transit peptide</keyword>
<dbReference type="InterPro" id="IPR036318">
    <property type="entry name" value="FAD-bd_PCMH-like_sf"/>
</dbReference>
<dbReference type="Gene3D" id="3.30.70.2740">
    <property type="match status" value="1"/>
</dbReference>
<dbReference type="OrthoDB" id="9767256at2"/>
<keyword evidence="10" id="KW-1185">Reference proteome</keyword>
<comment type="caution">
    <text evidence="9">The sequence shown here is derived from an EMBL/GenBank/DDBJ whole genome shotgun (WGS) entry which is preliminary data.</text>
</comment>
<protein>
    <recommendedName>
        <fullName evidence="7">D-lactate dehydrogenase (cytochrome)</fullName>
        <ecNumber evidence="7">1.1.2.4</ecNumber>
    </recommendedName>
</protein>
<organism evidence="9 10">
    <name type="scientific">Psychrobacillus soli</name>
    <dbReference type="NCBI Taxonomy" id="1543965"/>
    <lineage>
        <taxon>Bacteria</taxon>
        <taxon>Bacillati</taxon>
        <taxon>Bacillota</taxon>
        <taxon>Bacilli</taxon>
        <taxon>Bacillales</taxon>
        <taxon>Bacillaceae</taxon>
        <taxon>Psychrobacillus</taxon>
    </lineage>
</organism>